<dbReference type="eggNOG" id="arCOG01365">
    <property type="taxonomic scope" value="Archaea"/>
</dbReference>
<sequence length="108" mass="12346">MKFKIPIDLKERRRYVCVRHPEGYPLLDKTRKTLMIIGGLKCLSYSKISVINLNREISVIRASESSVKAVLTALLILKYTECSEIDVIGLSGNLRKIKEVCSRIHDKK</sequence>
<dbReference type="InParanoid" id="B1L6P1"/>
<dbReference type="GO" id="GO:1990904">
    <property type="term" value="C:ribonucleoprotein complex"/>
    <property type="evidence" value="ECO:0007669"/>
    <property type="project" value="UniProtKB-ARBA"/>
</dbReference>
<dbReference type="EnsemblBacteria" id="ACB08120">
    <property type="protein sequence ID" value="ACB08120"/>
    <property type="gene ID" value="Kcr_1374"/>
</dbReference>
<dbReference type="Proteomes" id="UP000001686">
    <property type="component" value="Chromosome"/>
</dbReference>
<reference evidence="2 3" key="1">
    <citation type="journal article" date="2008" name="Proc. Natl. Acad. Sci. U.S.A.">
        <title>A korarchaeal genome reveals new insights into the evolution of the Archaea.</title>
        <authorList>
            <person name="Elkins J.G."/>
            <person name="Podar M."/>
            <person name="Graham D.E."/>
            <person name="Makarova K.S."/>
            <person name="Wolf Y."/>
            <person name="Randau L."/>
            <person name="Hedlund B.P."/>
            <person name="Brochier-Armanet C."/>
            <person name="Kunin V."/>
            <person name="Anderson I."/>
            <person name="Lapidus A."/>
            <person name="Goltsman E."/>
            <person name="Barry K."/>
            <person name="Koonin E.V."/>
            <person name="Hugenholtz P."/>
            <person name="Kyrpides N."/>
            <person name="Wanner G."/>
            <person name="Richardson P."/>
            <person name="Keller M."/>
            <person name="Stetter K.O."/>
        </authorList>
    </citation>
    <scope>NUCLEOTIDE SEQUENCE [LARGE SCALE GENOMIC DNA]</scope>
    <source>
        <strain evidence="3">OPF8</strain>
    </source>
</reference>
<dbReference type="GO" id="GO:0008033">
    <property type="term" value="P:tRNA processing"/>
    <property type="evidence" value="ECO:0007669"/>
    <property type="project" value="UniProtKB-KW"/>
</dbReference>
<evidence type="ECO:0000313" key="2">
    <source>
        <dbReference type="EMBL" id="ACB08120.1"/>
    </source>
</evidence>
<proteinExistence type="predicted"/>
<dbReference type="InterPro" id="IPR038085">
    <property type="entry name" value="Rnp2-like_sf"/>
</dbReference>
<dbReference type="SUPFAM" id="SSF160350">
    <property type="entry name" value="Rnp2-like"/>
    <property type="match status" value="1"/>
</dbReference>
<evidence type="ECO:0000313" key="3">
    <source>
        <dbReference type="Proteomes" id="UP000001686"/>
    </source>
</evidence>
<name>B1L6P1_KORCO</name>
<dbReference type="STRING" id="374847.Kcr_1374"/>
<protein>
    <submittedName>
        <fullName evidence="2">Uncharacterized protein</fullName>
    </submittedName>
</protein>
<dbReference type="GO" id="GO:1902555">
    <property type="term" value="C:endoribonuclease complex"/>
    <property type="evidence" value="ECO:0007669"/>
    <property type="project" value="UniProtKB-ARBA"/>
</dbReference>
<dbReference type="KEGG" id="kcr:Kcr_1374"/>
<dbReference type="HOGENOM" id="CLU_2191001_0_0_2"/>
<organism evidence="2 3">
    <name type="scientific">Korarchaeum cryptofilum (strain OPF8)</name>
    <dbReference type="NCBI Taxonomy" id="374847"/>
    <lineage>
        <taxon>Archaea</taxon>
        <taxon>Thermoproteota</taxon>
        <taxon>Candidatus Korarchaeia</taxon>
        <taxon>Candidatus Korarchaeales</taxon>
        <taxon>Candidatus Korarchaeaceae</taxon>
        <taxon>Candidatus Korarchaeum</taxon>
    </lineage>
</organism>
<gene>
    <name evidence="2" type="ordered locus">Kcr_1374</name>
</gene>
<dbReference type="GeneID" id="6094651"/>
<keyword evidence="1" id="KW-0819">tRNA processing</keyword>
<accession>B1L6P1</accession>
<dbReference type="AlphaFoldDB" id="B1L6P1"/>
<keyword evidence="3" id="KW-1185">Reference proteome</keyword>
<dbReference type="RefSeq" id="WP_012310017.1">
    <property type="nucleotide sequence ID" value="NC_010482.1"/>
</dbReference>
<dbReference type="EMBL" id="CP000968">
    <property type="protein sequence ID" value="ACB08120.1"/>
    <property type="molecule type" value="Genomic_DNA"/>
</dbReference>
<evidence type="ECO:0000256" key="1">
    <source>
        <dbReference type="ARBA" id="ARBA00022694"/>
    </source>
</evidence>